<proteinExistence type="predicted"/>
<organism evidence="1">
    <name type="scientific">Mavingoni virus</name>
    <dbReference type="NCBI Taxonomy" id="2603829"/>
    <lineage>
        <taxon>Viruses</taxon>
        <taxon>Riboviria</taxon>
        <taxon>Orthornavirae</taxon>
        <taxon>Negarnaviricota</taxon>
        <taxon>Haploviricotina</taxon>
        <taxon>Monjiviricetes</taxon>
        <taxon>Mononegavirales</taxon>
        <taxon>Rhabdoviridae</taxon>
        <taxon>Alpharhabdovirinae</taxon>
        <taxon>Ephemerovirus</taxon>
    </lineage>
</organism>
<gene>
    <name evidence="1" type="primary">alpha</name>
</gene>
<protein>
    <submittedName>
        <fullName evidence="1">Alpha 2 protein</fullName>
    </submittedName>
</protein>
<dbReference type="EMBL" id="MN148799">
    <property type="protein sequence ID" value="QED88199.1"/>
    <property type="molecule type" value="Viral_cRNA"/>
</dbReference>
<evidence type="ECO:0000313" key="1">
    <source>
        <dbReference type="EMBL" id="QED88199.1"/>
    </source>
</evidence>
<reference evidence="1" key="1">
    <citation type="journal article" date="2019" name="Transbound. Emerg. Dis.">
        <title>Co-circulation and characterization of novel African arboviruses (genus Ephemerovirus) in cattle, Mayotte island, Indian Ocean, 2017.</title>
        <authorList>
            <person name="Dacheux L."/>
            <person name="Dommergues L."/>
            <person name="Chouanibou Y."/>
            <person name="Domeon L."/>
            <person name="Schuler C."/>
            <person name="Bonas S."/>
            <person name="Luo D."/>
            <person name="Maufrais C."/>
            <person name="Cetre-Sossah C."/>
            <person name="Cardinale E."/>
            <person name="Bourhy H."/>
            <person name="Metras R."/>
        </authorList>
    </citation>
    <scope>NUCLEOTIDE SEQUENCE</scope>
    <source>
        <strain evidence="1">17017MAY_7620</strain>
    </source>
</reference>
<accession>A0A5B9BHW3</accession>
<sequence length="105" mass="12021">MGFRYWGSVKGLGITKEMKSFISNWIENGGMTVKLGVGETEMCIIKDMIRKYIDDETLDFDHTLFITKSEIIDKPIPSACGIFKVNVLKKQNATLWIEYHIQVSD</sequence>
<name>A0A5B9BHW3_9RHAB</name>